<reference evidence="3" key="1">
    <citation type="journal article" date="2019" name="Int. J. Syst. Evol. Microbiol.">
        <title>The Global Catalogue of Microorganisms (GCM) 10K type strain sequencing project: providing services to taxonomists for standard genome sequencing and annotation.</title>
        <authorList>
            <consortium name="The Broad Institute Genomics Platform"/>
            <consortium name="The Broad Institute Genome Sequencing Center for Infectious Disease"/>
            <person name="Wu L."/>
            <person name="Ma J."/>
        </authorList>
    </citation>
    <scope>NUCLEOTIDE SEQUENCE [LARGE SCALE GENOMIC DNA]</scope>
    <source>
        <strain evidence="3">JCM 16908</strain>
    </source>
</reference>
<evidence type="ECO:0008006" key="4">
    <source>
        <dbReference type="Google" id="ProtNLM"/>
    </source>
</evidence>
<dbReference type="RefSeq" id="WP_344947819.1">
    <property type="nucleotide sequence ID" value="NZ_BAAAZR010000028.1"/>
</dbReference>
<evidence type="ECO:0000313" key="2">
    <source>
        <dbReference type="EMBL" id="GAA3831399.1"/>
    </source>
</evidence>
<gene>
    <name evidence="2" type="ORF">GCM10022226_60640</name>
</gene>
<accession>A0ABP7J1L2</accession>
<organism evidence="2 3">
    <name type="scientific">Sphaerisporangium flaviroseum</name>
    <dbReference type="NCBI Taxonomy" id="509199"/>
    <lineage>
        <taxon>Bacteria</taxon>
        <taxon>Bacillati</taxon>
        <taxon>Actinomycetota</taxon>
        <taxon>Actinomycetes</taxon>
        <taxon>Streptosporangiales</taxon>
        <taxon>Streptosporangiaceae</taxon>
        <taxon>Sphaerisporangium</taxon>
    </lineage>
</organism>
<keyword evidence="1" id="KW-0732">Signal</keyword>
<keyword evidence="3" id="KW-1185">Reference proteome</keyword>
<name>A0ABP7J1L2_9ACTN</name>
<feature type="chain" id="PRO_5046217618" description="Peptidase inhibitor family I36 protein" evidence="1">
    <location>
        <begin position="29"/>
        <end position="182"/>
    </location>
</feature>
<proteinExistence type="predicted"/>
<dbReference type="Proteomes" id="UP001500888">
    <property type="component" value="Unassembled WGS sequence"/>
</dbReference>
<comment type="caution">
    <text evidence="2">The sequence shown here is derived from an EMBL/GenBank/DDBJ whole genome shotgun (WGS) entry which is preliminary data.</text>
</comment>
<evidence type="ECO:0000256" key="1">
    <source>
        <dbReference type="SAM" id="SignalP"/>
    </source>
</evidence>
<dbReference type="EMBL" id="BAAAZR010000028">
    <property type="protein sequence ID" value="GAA3831399.1"/>
    <property type="molecule type" value="Genomic_DNA"/>
</dbReference>
<sequence>MRITLPRTRSSITAVALAGAALAGTLSAAPAASASETVQPAATTVTTSSSTGTHDIASGAAASPLQTASWVRRNCGITTCSWYFSRAKTRSIKSAFDTYGWTAKTAASRLCRLLPHVGAKAACTIAVRYHYRNAHSNTRAAYNRGGCVVVKVRAAYMSTPALSWKTIKFDNVPLSNRYCDAS</sequence>
<feature type="signal peptide" evidence="1">
    <location>
        <begin position="1"/>
        <end position="28"/>
    </location>
</feature>
<evidence type="ECO:0000313" key="3">
    <source>
        <dbReference type="Proteomes" id="UP001500888"/>
    </source>
</evidence>
<protein>
    <recommendedName>
        <fullName evidence="4">Peptidase inhibitor family I36 protein</fullName>
    </recommendedName>
</protein>